<evidence type="ECO:0000256" key="10">
    <source>
        <dbReference type="ARBA" id="ARBA00038466"/>
    </source>
</evidence>
<dbReference type="EC" id="2.4.1.-" evidence="11"/>
<dbReference type="PANTHER" id="PTHR22760">
    <property type="entry name" value="GLYCOSYLTRANSFERASE"/>
    <property type="match status" value="1"/>
</dbReference>
<reference evidence="13 14" key="1">
    <citation type="journal article" date="2023" name="G3 (Bethesda)">
        <title>A chromosome-level genome assembly of Zasmidium syzygii isolated from banana leaves.</title>
        <authorList>
            <person name="van Westerhoven A.C."/>
            <person name="Mehrabi R."/>
            <person name="Talebi R."/>
            <person name="Steentjes M.B.F."/>
            <person name="Corcolon B."/>
            <person name="Chong P.A."/>
            <person name="Kema G.H.J."/>
            <person name="Seidl M.F."/>
        </authorList>
    </citation>
    <scope>NUCLEOTIDE SEQUENCE [LARGE SCALE GENOMIC DNA]</scope>
    <source>
        <strain evidence="13 14">P124</strain>
    </source>
</reference>
<evidence type="ECO:0000256" key="6">
    <source>
        <dbReference type="ARBA" id="ARBA00022692"/>
    </source>
</evidence>
<accession>A0ABR0EJ69</accession>
<feature type="transmembrane region" description="Helical" evidence="11">
    <location>
        <begin position="89"/>
        <end position="110"/>
    </location>
</feature>
<keyword evidence="12" id="KW-0732">Signal</keyword>
<evidence type="ECO:0000256" key="4">
    <source>
        <dbReference type="ARBA" id="ARBA00022676"/>
    </source>
</evidence>
<evidence type="ECO:0000256" key="12">
    <source>
        <dbReference type="SAM" id="SignalP"/>
    </source>
</evidence>
<keyword evidence="4 11" id="KW-0328">Glycosyltransferase</keyword>
<evidence type="ECO:0000313" key="14">
    <source>
        <dbReference type="Proteomes" id="UP001305779"/>
    </source>
</evidence>
<dbReference type="PANTHER" id="PTHR22760:SF3">
    <property type="entry name" value="GPI MANNOSYLTRANSFERASE 4"/>
    <property type="match status" value="1"/>
</dbReference>
<keyword evidence="6 11" id="KW-0812">Transmembrane</keyword>
<evidence type="ECO:0000256" key="1">
    <source>
        <dbReference type="ARBA" id="ARBA00004477"/>
    </source>
</evidence>
<dbReference type="Proteomes" id="UP001305779">
    <property type="component" value="Unassembled WGS sequence"/>
</dbReference>
<evidence type="ECO:0000313" key="13">
    <source>
        <dbReference type="EMBL" id="KAK4501281.1"/>
    </source>
</evidence>
<keyword evidence="14" id="KW-1185">Reference proteome</keyword>
<proteinExistence type="inferred from homology"/>
<evidence type="ECO:0000256" key="9">
    <source>
        <dbReference type="ARBA" id="ARBA00023136"/>
    </source>
</evidence>
<evidence type="ECO:0000256" key="2">
    <source>
        <dbReference type="ARBA" id="ARBA00004687"/>
    </source>
</evidence>
<gene>
    <name evidence="13" type="ORF">PRZ48_007088</name>
</gene>
<keyword evidence="8 11" id="KW-1133">Transmembrane helix</keyword>
<keyword evidence="7 11" id="KW-0256">Endoplasmic reticulum</keyword>
<name>A0ABR0EJ69_ZASCE</name>
<dbReference type="EMBL" id="JAXOVC010000005">
    <property type="protein sequence ID" value="KAK4501281.1"/>
    <property type="molecule type" value="Genomic_DNA"/>
</dbReference>
<evidence type="ECO:0000256" key="8">
    <source>
        <dbReference type="ARBA" id="ARBA00022989"/>
    </source>
</evidence>
<keyword evidence="9 11" id="KW-0472">Membrane</keyword>
<feature type="chain" id="PRO_5046183695" description="Mannosyltransferase" evidence="12">
    <location>
        <begin position="18"/>
        <end position="518"/>
    </location>
</feature>
<feature type="transmembrane region" description="Helical" evidence="11">
    <location>
        <begin position="342"/>
        <end position="361"/>
    </location>
</feature>
<keyword evidence="3" id="KW-0337">GPI-anchor biosynthesis</keyword>
<feature type="transmembrane region" description="Helical" evidence="11">
    <location>
        <begin position="209"/>
        <end position="228"/>
    </location>
</feature>
<evidence type="ECO:0000256" key="11">
    <source>
        <dbReference type="RuleBase" id="RU363075"/>
    </source>
</evidence>
<evidence type="ECO:0000256" key="5">
    <source>
        <dbReference type="ARBA" id="ARBA00022679"/>
    </source>
</evidence>
<sequence>MWRRLYLCLVLVRLYFALSPSYIHPDEHFQGPEIIAGEVFGYPSYKTWEFTSSQPVRSIFPFWLIYGWPLTVLKWIWEGLGYGPVPPSIAFYTLRLLMFLLSFILGDWAIHELIPTINQRRTAIILVASSYVTWTFQTHTFSNSIETLVVLWSLVLIQRLRDNTQDTQASASGVLAFLGVLGVFNRITFPAFLVIPLAQIVPGLYYKPLRIPVMLFVGLLTLAIAITMDTEYYSGHRPHLREFHKDAVITPWNNLAYNVDESNLAKHGLHPFWQHFVANLPQLIGPAIPLLFVSSLKNTLFWSGVIGIAVLSAFRHQEPRFLLPAVPLLLSSIKVPRRGARWWAGAWVVFNVFAGILFGIYHQGGAVPAQTWIAQQDNIDTVFWWKTYSPPRWLLDGKNHEVKTMDLMGTPGEGLIAQLTGDSACESAVNGTLLVAPSSATFLDAFTGEAGGSSELVFSPQWQYRRHIGLDDLDFGDDGVWPTLHRVIGRRGLTIWRTGRPSRVRTPEEFSNLTGSSF</sequence>
<evidence type="ECO:0000256" key="3">
    <source>
        <dbReference type="ARBA" id="ARBA00022502"/>
    </source>
</evidence>
<organism evidence="13 14">
    <name type="scientific">Zasmidium cellare</name>
    <name type="common">Wine cellar mold</name>
    <name type="synonym">Racodium cellare</name>
    <dbReference type="NCBI Taxonomy" id="395010"/>
    <lineage>
        <taxon>Eukaryota</taxon>
        <taxon>Fungi</taxon>
        <taxon>Dikarya</taxon>
        <taxon>Ascomycota</taxon>
        <taxon>Pezizomycotina</taxon>
        <taxon>Dothideomycetes</taxon>
        <taxon>Dothideomycetidae</taxon>
        <taxon>Mycosphaerellales</taxon>
        <taxon>Mycosphaerellaceae</taxon>
        <taxon>Zasmidium</taxon>
    </lineage>
</organism>
<feature type="transmembrane region" description="Helical" evidence="11">
    <location>
        <begin position="58"/>
        <end position="77"/>
    </location>
</feature>
<keyword evidence="5" id="KW-0808">Transferase</keyword>
<comment type="similarity">
    <text evidence="10">Belongs to the glycosyltransferase 22 family. PIGZ subfamily.</text>
</comment>
<dbReference type="Pfam" id="PF03901">
    <property type="entry name" value="Glyco_transf_22"/>
    <property type="match status" value="1"/>
</dbReference>
<evidence type="ECO:0000256" key="7">
    <source>
        <dbReference type="ARBA" id="ARBA00022824"/>
    </source>
</evidence>
<comment type="subcellular location">
    <subcellularLocation>
        <location evidence="1 11">Endoplasmic reticulum membrane</location>
        <topology evidence="1 11">Multi-pass membrane protein</topology>
    </subcellularLocation>
</comment>
<protein>
    <recommendedName>
        <fullName evidence="11">Mannosyltransferase</fullName>
        <ecNumber evidence="11">2.4.1.-</ecNumber>
    </recommendedName>
</protein>
<feature type="signal peptide" evidence="12">
    <location>
        <begin position="1"/>
        <end position="17"/>
    </location>
</feature>
<comment type="pathway">
    <text evidence="2">Glycolipid biosynthesis; glycosylphosphatidylinositol-anchor biosynthesis.</text>
</comment>
<feature type="transmembrane region" description="Helical" evidence="11">
    <location>
        <begin position="169"/>
        <end position="189"/>
    </location>
</feature>
<dbReference type="InterPro" id="IPR005599">
    <property type="entry name" value="GPI_mannosylTrfase"/>
</dbReference>
<comment type="caution">
    <text evidence="13">The sequence shown here is derived from an EMBL/GenBank/DDBJ whole genome shotgun (WGS) entry which is preliminary data.</text>
</comment>